<dbReference type="PRINTS" id="PR00301">
    <property type="entry name" value="HEATSHOCK70"/>
</dbReference>
<keyword evidence="3" id="KW-0067">ATP-binding</keyword>
<protein>
    <submittedName>
        <fullName evidence="4">DnaK-like protein</fullName>
    </submittedName>
</protein>
<name>A0A653AHY8_UNCDX</name>
<evidence type="ECO:0000256" key="1">
    <source>
        <dbReference type="ARBA" id="ARBA00007381"/>
    </source>
</evidence>
<dbReference type="AlphaFoldDB" id="A0A653AHY8"/>
<dbReference type="EMBL" id="UPXX01000032">
    <property type="protein sequence ID" value="VBB47702.1"/>
    <property type="molecule type" value="Genomic_DNA"/>
</dbReference>
<reference evidence="4" key="1">
    <citation type="submission" date="2018-07" db="EMBL/GenBank/DDBJ databases">
        <authorList>
            <consortium name="Genoscope - CEA"/>
            <person name="William W."/>
        </authorList>
    </citation>
    <scope>NUCLEOTIDE SEQUENCE</scope>
    <source>
        <strain evidence="4">IK1</strain>
    </source>
</reference>
<dbReference type="PROSITE" id="PS00297">
    <property type="entry name" value="HSP70_1"/>
    <property type="match status" value="1"/>
</dbReference>
<organism evidence="4">
    <name type="scientific">Uncultured Desulfatiglans sp</name>
    <dbReference type="NCBI Taxonomy" id="1748965"/>
    <lineage>
        <taxon>Bacteria</taxon>
        <taxon>Pseudomonadati</taxon>
        <taxon>Thermodesulfobacteriota</taxon>
        <taxon>Desulfobacteria</taxon>
        <taxon>Desulfatiglandales</taxon>
        <taxon>Desulfatiglandaceae</taxon>
        <taxon>Desulfatiglans</taxon>
        <taxon>environmental samples</taxon>
    </lineage>
</organism>
<proteinExistence type="inferred from homology"/>
<dbReference type="PROSITE" id="PS00329">
    <property type="entry name" value="HSP70_2"/>
    <property type="match status" value="1"/>
</dbReference>
<dbReference type="GO" id="GO:0140662">
    <property type="term" value="F:ATP-dependent protein folding chaperone"/>
    <property type="evidence" value="ECO:0007669"/>
    <property type="project" value="InterPro"/>
</dbReference>
<dbReference type="GO" id="GO:0005524">
    <property type="term" value="F:ATP binding"/>
    <property type="evidence" value="ECO:0007669"/>
    <property type="project" value="UniProtKB-KW"/>
</dbReference>
<evidence type="ECO:0000256" key="3">
    <source>
        <dbReference type="ARBA" id="ARBA00022840"/>
    </source>
</evidence>
<sequence>MDKPSYIVGIDLGTTNSVVAYTEAEVEETGFPEIHVFKIPQLVGPGSIAERPVLPSFLLVPGPHDLPPGALALPWDPDGDLAVGEFARDRGAELPHRLIASSKSWLCHTGVDRRAPILPWEGPEDVRKLSPVAASAAILSHIREAWNHAFAKEDANLFLENQEVFLTVPASFDAVARDLTVEAAGLAGLPQIVLLEEPQAAFYAWIEASRDGWRKRVRKGDLVLVVDVGGGTTDFSLIRVSDDRGELELDRIAVGEHLLVGGDNMDLTLAHAVSRSLAEQGRKLNAYQLRGLWSACRSAKEKLLTGGGEDKVPVTVLGRGSSLIGGTLTTQLEREEVNRILVEGFFGLCGREAEPQSTVRTGMRELGLSYAADPAVTHHLAAFLRRAGRSREGVDGEGPLPTAVLFNGGVMKATGLRRRILEVLRSWGPSPDGVRELSSQDLNLAVAKGAAYYGLARRGRGIRIRGGLGRSYYIGVEAALPAVPGMPTPQKALCLAPFGMEEGTEVTLEGKTFGLLVGEPVRFDFLGSLTRRQDTPGTIVEDWEGEIETLTTLETVLEGEPGTVVPVVLQVKVTEVGALEVWCLAQEGGGRFRLAFNVREHADRENGR</sequence>
<gene>
    <name evidence="4" type="ORF">TRIP_B50497</name>
</gene>
<dbReference type="PANTHER" id="PTHR42749:SF1">
    <property type="entry name" value="CELL SHAPE-DETERMINING PROTEIN MREB"/>
    <property type="match status" value="1"/>
</dbReference>
<dbReference type="InterPro" id="IPR013126">
    <property type="entry name" value="Hsp_70_fam"/>
</dbReference>
<dbReference type="Gene3D" id="3.90.640.10">
    <property type="entry name" value="Actin, Chain A, domain 4"/>
    <property type="match status" value="1"/>
</dbReference>
<accession>A0A653AHY8</accession>
<keyword evidence="2" id="KW-0547">Nucleotide-binding</keyword>
<dbReference type="Pfam" id="PF00012">
    <property type="entry name" value="HSP70"/>
    <property type="match status" value="1"/>
</dbReference>
<dbReference type="CDD" id="cd10170">
    <property type="entry name" value="ASKHA_NBD_HSP70"/>
    <property type="match status" value="1"/>
</dbReference>
<dbReference type="InterPro" id="IPR018181">
    <property type="entry name" value="Heat_shock_70_CS"/>
</dbReference>
<evidence type="ECO:0000256" key="2">
    <source>
        <dbReference type="ARBA" id="ARBA00022741"/>
    </source>
</evidence>
<dbReference type="Gene3D" id="3.30.420.40">
    <property type="match status" value="2"/>
</dbReference>
<comment type="similarity">
    <text evidence="1">Belongs to the heat shock protein 70 family.</text>
</comment>
<evidence type="ECO:0000313" key="4">
    <source>
        <dbReference type="EMBL" id="VBB47702.1"/>
    </source>
</evidence>
<dbReference type="PANTHER" id="PTHR42749">
    <property type="entry name" value="CELL SHAPE-DETERMINING PROTEIN MREB"/>
    <property type="match status" value="1"/>
</dbReference>
<dbReference type="SUPFAM" id="SSF53067">
    <property type="entry name" value="Actin-like ATPase domain"/>
    <property type="match status" value="2"/>
</dbReference>
<dbReference type="InterPro" id="IPR043129">
    <property type="entry name" value="ATPase_NBD"/>
</dbReference>